<dbReference type="Proteomes" id="UP001596002">
    <property type="component" value="Unassembled WGS sequence"/>
</dbReference>
<comment type="caution">
    <text evidence="3">The sequence shown here is derived from an EMBL/GenBank/DDBJ whole genome shotgun (WGS) entry which is preliminary data.</text>
</comment>
<dbReference type="Gene3D" id="3.40.50.2000">
    <property type="entry name" value="Glycogen Phosphorylase B"/>
    <property type="match status" value="2"/>
</dbReference>
<name>A0ABV9Q318_9BACL</name>
<reference evidence="4" key="1">
    <citation type="journal article" date="2019" name="Int. J. Syst. Evol. Microbiol.">
        <title>The Global Catalogue of Microorganisms (GCM) 10K type strain sequencing project: providing services to taxonomists for standard genome sequencing and annotation.</title>
        <authorList>
            <consortium name="The Broad Institute Genomics Platform"/>
            <consortium name="The Broad Institute Genome Sequencing Center for Infectious Disease"/>
            <person name="Wu L."/>
            <person name="Ma J."/>
        </authorList>
    </citation>
    <scope>NUCLEOTIDE SEQUENCE [LARGE SCALE GENOMIC DNA]</scope>
    <source>
        <strain evidence="4">WYCCWR 12678</strain>
    </source>
</reference>
<sequence>MKIILLLEGTYPYVQGGVSNWTHQMVHTMKDCQFSLVFIGGIRQANARYRYTLPTNIVDIKEVYLHDAETVSGELYGWKKREQDEMKRFFITGELPSETTLAKLRNNRYTPNAEAIIRVKWAWEATIETYRSLPGAPSFAEFVWNWRSMWLPLLRLLCLPLSEGDLIYSPSTGYAGWYGAVMHRLTSQPFVVTEHGIYIREREEEIARADWIPSPLKTWWNQFFFYLGKTAYQEAAYLTTLSGVNQAAQVKYGADSGKMRLIPNGVDLSKYRTISPTPGRPFTIGAIMRVVPIKDVKTLIRAMAIVVTKIPDAKLMIIGPQDEDPDYVSECLALLDSLGIAESCIWTGPVNVVEYMQNLDCLVLTSISEGQPLVLLEGMAAGMPCISTDVGACRELIEGLPGEDRELGRCGFVTTLMNPEETASALLELAKNPELRILMGRIGRERVSRYYQFDDVMKKYRELFEEAVGV</sequence>
<evidence type="ECO:0000313" key="3">
    <source>
        <dbReference type="EMBL" id="MFC4767067.1"/>
    </source>
</evidence>
<dbReference type="InterPro" id="IPR001296">
    <property type="entry name" value="Glyco_trans_1"/>
</dbReference>
<feature type="domain" description="Glycosyl transferase family 1" evidence="1">
    <location>
        <begin position="272"/>
        <end position="445"/>
    </location>
</feature>
<dbReference type="EMBL" id="JBHSHC010000044">
    <property type="protein sequence ID" value="MFC4767067.1"/>
    <property type="molecule type" value="Genomic_DNA"/>
</dbReference>
<proteinExistence type="predicted"/>
<dbReference type="Pfam" id="PF00534">
    <property type="entry name" value="Glycos_transf_1"/>
    <property type="match status" value="1"/>
</dbReference>
<dbReference type="PANTHER" id="PTHR12526:SF608">
    <property type="entry name" value="PELF"/>
    <property type="match status" value="1"/>
</dbReference>
<accession>A0ABV9Q318</accession>
<evidence type="ECO:0000259" key="2">
    <source>
        <dbReference type="Pfam" id="PF11997"/>
    </source>
</evidence>
<evidence type="ECO:0000313" key="4">
    <source>
        <dbReference type="Proteomes" id="UP001596002"/>
    </source>
</evidence>
<evidence type="ECO:0000259" key="1">
    <source>
        <dbReference type="Pfam" id="PF00534"/>
    </source>
</evidence>
<dbReference type="SUPFAM" id="SSF53756">
    <property type="entry name" value="UDP-Glycosyltransferase/glycogen phosphorylase"/>
    <property type="match status" value="1"/>
</dbReference>
<dbReference type="InterPro" id="IPR047691">
    <property type="entry name" value="PelF-like"/>
</dbReference>
<feature type="domain" description="DUF3492" evidence="2">
    <location>
        <begin position="1"/>
        <end position="255"/>
    </location>
</feature>
<dbReference type="RefSeq" id="WP_380024952.1">
    <property type="nucleotide sequence ID" value="NZ_JBHSHC010000044.1"/>
</dbReference>
<gene>
    <name evidence="3" type="primary">pelF</name>
    <name evidence="3" type="ORF">ACFO8Q_06760</name>
</gene>
<dbReference type="InterPro" id="IPR022622">
    <property type="entry name" value="DUF3492"/>
</dbReference>
<dbReference type="NCBIfam" id="NF038011">
    <property type="entry name" value="PelF"/>
    <property type="match status" value="1"/>
</dbReference>
<protein>
    <submittedName>
        <fullName evidence="3">GT4 family glycosyltransferase PelF</fullName>
    </submittedName>
</protein>
<dbReference type="PANTHER" id="PTHR12526">
    <property type="entry name" value="GLYCOSYLTRANSFERASE"/>
    <property type="match status" value="1"/>
</dbReference>
<dbReference type="Pfam" id="PF11997">
    <property type="entry name" value="DUF3492"/>
    <property type="match status" value="1"/>
</dbReference>
<organism evidence="3 4">
    <name type="scientific">Effusibacillus consociatus</name>
    <dbReference type="NCBI Taxonomy" id="1117041"/>
    <lineage>
        <taxon>Bacteria</taxon>
        <taxon>Bacillati</taxon>
        <taxon>Bacillota</taxon>
        <taxon>Bacilli</taxon>
        <taxon>Bacillales</taxon>
        <taxon>Alicyclobacillaceae</taxon>
        <taxon>Effusibacillus</taxon>
    </lineage>
</organism>
<keyword evidence="4" id="KW-1185">Reference proteome</keyword>